<organism evidence="3 4">
    <name type="scientific">Jaminaea rosea</name>
    <dbReference type="NCBI Taxonomy" id="1569628"/>
    <lineage>
        <taxon>Eukaryota</taxon>
        <taxon>Fungi</taxon>
        <taxon>Dikarya</taxon>
        <taxon>Basidiomycota</taxon>
        <taxon>Ustilaginomycotina</taxon>
        <taxon>Exobasidiomycetes</taxon>
        <taxon>Microstromatales</taxon>
        <taxon>Microstromatales incertae sedis</taxon>
        <taxon>Jaminaea</taxon>
    </lineage>
</organism>
<protein>
    <recommendedName>
        <fullName evidence="2">Protein kinase domain-containing protein</fullName>
    </recommendedName>
</protein>
<feature type="compositionally biased region" description="Basic and acidic residues" evidence="1">
    <location>
        <begin position="374"/>
        <end position="383"/>
    </location>
</feature>
<dbReference type="RefSeq" id="XP_025363643.1">
    <property type="nucleotide sequence ID" value="XM_025503434.1"/>
</dbReference>
<feature type="compositionally biased region" description="Low complexity" evidence="1">
    <location>
        <begin position="217"/>
        <end position="228"/>
    </location>
</feature>
<dbReference type="GeneID" id="37025257"/>
<name>A0A316UXL1_9BASI</name>
<evidence type="ECO:0000313" key="3">
    <source>
        <dbReference type="EMBL" id="PWN29031.1"/>
    </source>
</evidence>
<feature type="compositionally biased region" description="Polar residues" evidence="1">
    <location>
        <begin position="232"/>
        <end position="242"/>
    </location>
</feature>
<sequence>MTPSGEEATSPSASRSKANDTPRAGTVDLPSSLSRSAKSTSPSSLPRGGVQSDARAMTAHQHQYQEGSSSNDNDTDSPSSATSPRPLFHRLSTLPDQHVLNSAHTKNRPMNQWTIPKQAKGTRAATLFLGKDYERWQVYERESMGGGLKLAWSKRPGSSSDIHYSTSGAGPSSAGSSAEDDDDEMYSDAFTTDGESESSMGAASGKSSRRSSRSGRSRSGSGVMRRPGILGNNLQPLSSSQVDLRRGSVDDAASSPSSSLHDSSSQRRRRFSSNGPDAAFLRHSTVMGLHTPRRDSASESGPPSPMSKQQLSQGLDRIAIAPLSQIKPPSGRPSKMDVPPAGAESATPSQDAALKKAVSSIGKGAKRSSKRMHREVSSSDLLKKAAAAAAASIEQSSASESERDDASTSSVLHSDSSSPVSGSISPRPAALRLARRRKPISVEGTLYDRSGPFREGAVTDGLSVRLFSTEHVGEDHGFDDEEHATNGQEGEPDARKSRASRRTHREEDSQQGGTTNGEGSHSNGSTDSDVKSSHRDLSTAPPPPATTYLITTPDNRVSSAAKLRRWAMDGAGRFYAAMEIKSVEAKVRSATETTAPSGSTSGSAAAYARSLAKILRQTYLDDILNEVQKAETLNPGRNSVARLLVTSDGKYVRLEEDYPEEAFFVIAGCEEEELYPVAALVFCQTLRHIHRFHSSGWMHGDIKLENLMFDSQGSLVVIDYENANPFRIPGGDGCVSLMSFDWVPPEAKPGPNGRRAGPSADLWALGANLVRAFALRDGVEDGAIREMLLEGGQEEFLRYRDGLVTKGVAAKKANHDGSAGKTRDQGGDDSLDWDESATGAGRVTAEDIDLGDLLEDPTVDAAAAAMTPQQSEQGFSHSNGHSQPSKSGRTSSISPRRLLTSFAHCAPHLLRYVLASCLTLDPTARGVDAELEGLRLAAQLEAENGGETMRIAKVAVDTAIRLSGSEWVRPKLDEARINLGLE</sequence>
<evidence type="ECO:0000259" key="2">
    <source>
        <dbReference type="PROSITE" id="PS50011"/>
    </source>
</evidence>
<feature type="region of interest" description="Disordered" evidence="1">
    <location>
        <begin position="468"/>
        <end position="553"/>
    </location>
</feature>
<feature type="compositionally biased region" description="Polar residues" evidence="1">
    <location>
        <begin position="867"/>
        <end position="893"/>
    </location>
</feature>
<feature type="compositionally biased region" description="Polar residues" evidence="1">
    <location>
        <begin position="1"/>
        <end position="16"/>
    </location>
</feature>
<feature type="domain" description="Protein kinase" evidence="2">
    <location>
        <begin position="563"/>
        <end position="940"/>
    </location>
</feature>
<dbReference type="PROSITE" id="PS50011">
    <property type="entry name" value="PROTEIN_KINASE_DOM"/>
    <property type="match status" value="1"/>
</dbReference>
<dbReference type="Pfam" id="PF00069">
    <property type="entry name" value="Pkinase"/>
    <property type="match status" value="1"/>
</dbReference>
<feature type="compositionally biased region" description="Low complexity" evidence="1">
    <location>
        <begin position="384"/>
        <end position="399"/>
    </location>
</feature>
<feature type="compositionally biased region" description="Low complexity" evidence="1">
    <location>
        <begin position="68"/>
        <end position="84"/>
    </location>
</feature>
<feature type="compositionally biased region" description="Basic and acidic residues" evidence="1">
    <location>
        <begin position="528"/>
        <end position="537"/>
    </location>
</feature>
<gene>
    <name evidence="3" type="ORF">BDZ90DRAFT_137499</name>
</gene>
<accession>A0A316UXL1</accession>
<dbReference type="STRING" id="1569628.A0A316UXL1"/>
<dbReference type="GO" id="GO:0004672">
    <property type="term" value="F:protein kinase activity"/>
    <property type="evidence" value="ECO:0007669"/>
    <property type="project" value="InterPro"/>
</dbReference>
<dbReference type="SUPFAM" id="SSF56112">
    <property type="entry name" value="Protein kinase-like (PK-like)"/>
    <property type="match status" value="1"/>
</dbReference>
<evidence type="ECO:0000313" key="4">
    <source>
        <dbReference type="Proteomes" id="UP000245884"/>
    </source>
</evidence>
<dbReference type="SMART" id="SM00220">
    <property type="entry name" value="S_TKc"/>
    <property type="match status" value="1"/>
</dbReference>
<feature type="region of interest" description="Disordered" evidence="1">
    <location>
        <begin position="866"/>
        <end position="893"/>
    </location>
</feature>
<dbReference type="OrthoDB" id="4062651at2759"/>
<feature type="compositionally biased region" description="Polar residues" evidence="1">
    <location>
        <begin position="298"/>
        <end position="313"/>
    </location>
</feature>
<feature type="region of interest" description="Disordered" evidence="1">
    <location>
        <begin position="811"/>
        <end position="836"/>
    </location>
</feature>
<dbReference type="InterPro" id="IPR000719">
    <property type="entry name" value="Prot_kinase_dom"/>
</dbReference>
<keyword evidence="4" id="KW-1185">Reference proteome</keyword>
<feature type="compositionally biased region" description="Low complexity" evidence="1">
    <location>
        <begin position="254"/>
        <end position="263"/>
    </location>
</feature>
<feature type="compositionally biased region" description="Basic residues" evidence="1">
    <location>
        <begin position="364"/>
        <end position="373"/>
    </location>
</feature>
<dbReference type="EMBL" id="KZ819664">
    <property type="protein sequence ID" value="PWN29031.1"/>
    <property type="molecule type" value="Genomic_DNA"/>
</dbReference>
<proteinExistence type="predicted"/>
<dbReference type="GO" id="GO:0005524">
    <property type="term" value="F:ATP binding"/>
    <property type="evidence" value="ECO:0007669"/>
    <property type="project" value="InterPro"/>
</dbReference>
<feature type="region of interest" description="Disordered" evidence="1">
    <location>
        <begin position="1"/>
        <end position="88"/>
    </location>
</feature>
<feature type="compositionally biased region" description="Basic residues" evidence="1">
    <location>
        <begin position="207"/>
        <end position="216"/>
    </location>
</feature>
<feature type="region of interest" description="Disordered" evidence="1">
    <location>
        <begin position="149"/>
        <end position="455"/>
    </location>
</feature>
<feature type="compositionally biased region" description="Low complexity" evidence="1">
    <location>
        <begin position="197"/>
        <end position="206"/>
    </location>
</feature>
<evidence type="ECO:0000256" key="1">
    <source>
        <dbReference type="SAM" id="MobiDB-lite"/>
    </source>
</evidence>
<dbReference type="AlphaFoldDB" id="A0A316UXL1"/>
<feature type="compositionally biased region" description="Polar residues" evidence="1">
    <location>
        <begin position="29"/>
        <end position="44"/>
    </location>
</feature>
<feature type="compositionally biased region" description="Low complexity" evidence="1">
    <location>
        <begin position="407"/>
        <end position="432"/>
    </location>
</feature>
<feature type="compositionally biased region" description="Low complexity" evidence="1">
    <location>
        <begin position="165"/>
        <end position="177"/>
    </location>
</feature>
<reference evidence="3 4" key="1">
    <citation type="journal article" date="2018" name="Mol. Biol. Evol.">
        <title>Broad Genomic Sampling Reveals a Smut Pathogenic Ancestry of the Fungal Clade Ustilaginomycotina.</title>
        <authorList>
            <person name="Kijpornyongpan T."/>
            <person name="Mondo S.J."/>
            <person name="Barry K."/>
            <person name="Sandor L."/>
            <person name="Lee J."/>
            <person name="Lipzen A."/>
            <person name="Pangilinan J."/>
            <person name="LaButti K."/>
            <person name="Hainaut M."/>
            <person name="Henrissat B."/>
            <person name="Grigoriev I.V."/>
            <person name="Spatafora J.W."/>
            <person name="Aime M.C."/>
        </authorList>
    </citation>
    <scope>NUCLEOTIDE SEQUENCE [LARGE SCALE GENOMIC DNA]</scope>
    <source>
        <strain evidence="3 4">MCA 5214</strain>
    </source>
</reference>
<dbReference type="Proteomes" id="UP000245884">
    <property type="component" value="Unassembled WGS sequence"/>
</dbReference>
<feature type="compositionally biased region" description="Polar residues" evidence="1">
    <location>
        <begin position="510"/>
        <end position="527"/>
    </location>
</feature>
<dbReference type="Gene3D" id="1.10.510.10">
    <property type="entry name" value="Transferase(Phosphotransferase) domain 1"/>
    <property type="match status" value="1"/>
</dbReference>
<dbReference type="InterPro" id="IPR011009">
    <property type="entry name" value="Kinase-like_dom_sf"/>
</dbReference>